<gene>
    <name evidence="1" type="ORF">EEI45_06275</name>
</gene>
<reference evidence="1 2" key="1">
    <citation type="journal article" date="2020" name="Int. J. Syst. Evol. Microbiol.">
        <title>Description of Erysipelothrix piscisicarius sp. nov., an emergent fish pathogen, and assessment of virulence using a tiger barb (Puntigrus tetrazona) infection model.</title>
        <authorList>
            <person name="Pomaranski E.K."/>
            <person name="Griffin M.J."/>
            <person name="Camus A.C."/>
            <person name="Armwood A.R."/>
            <person name="Shelley J."/>
            <person name="Waldbieser G.C."/>
            <person name="LaFrentz B.R."/>
            <person name="Garcia J.C."/>
            <person name="Yanong R."/>
            <person name="Soto E."/>
        </authorList>
    </citation>
    <scope>NUCLEOTIDE SEQUENCE [LARGE SCALE GENOMIC DNA]</scope>
    <source>
        <strain evidence="1 2">15TAL0474</strain>
    </source>
</reference>
<name>A0A3S8RN29_9FIRM</name>
<organism evidence="1 2">
    <name type="scientific">Erysipelothrix piscisicarius</name>
    <dbReference type="NCBI Taxonomy" id="2485784"/>
    <lineage>
        <taxon>Bacteria</taxon>
        <taxon>Bacillati</taxon>
        <taxon>Bacillota</taxon>
        <taxon>Erysipelotrichia</taxon>
        <taxon>Erysipelotrichales</taxon>
        <taxon>Erysipelotrichaceae</taxon>
        <taxon>Erysipelothrix</taxon>
    </lineage>
</organism>
<proteinExistence type="predicted"/>
<dbReference type="Proteomes" id="UP000278804">
    <property type="component" value="Chromosome"/>
</dbReference>
<accession>A0A3S8RN29</accession>
<dbReference type="RefSeq" id="WP_125164568.1">
    <property type="nucleotide sequence ID" value="NZ_CP034234.1"/>
</dbReference>
<keyword evidence="2" id="KW-1185">Reference proteome</keyword>
<dbReference type="AlphaFoldDB" id="A0A3S8RN29"/>
<evidence type="ECO:0000313" key="2">
    <source>
        <dbReference type="Proteomes" id="UP000278804"/>
    </source>
</evidence>
<dbReference type="EMBL" id="CP034234">
    <property type="protein sequence ID" value="AZK44395.1"/>
    <property type="molecule type" value="Genomic_DNA"/>
</dbReference>
<dbReference type="KEGG" id="eri:EEI45_06275"/>
<sequence length="82" mass="9206">MNKLFKVAFGAAAVLGVGVIVKKIIEKDIIQDKVKEREALNYLKEKYGQDALDGKKIMIVNDDHTVTQADIAKDVLEYEINK</sequence>
<evidence type="ECO:0000313" key="1">
    <source>
        <dbReference type="EMBL" id="AZK44395.1"/>
    </source>
</evidence>
<protein>
    <submittedName>
        <fullName evidence="1">Uncharacterized protein</fullName>
    </submittedName>
</protein>